<dbReference type="PANTHER" id="PTHR30055">
    <property type="entry name" value="HTH-TYPE TRANSCRIPTIONAL REGULATOR RUTR"/>
    <property type="match status" value="1"/>
</dbReference>
<dbReference type="PROSITE" id="PS50977">
    <property type="entry name" value="HTH_TETR_2"/>
    <property type="match status" value="1"/>
</dbReference>
<proteinExistence type="predicted"/>
<dbReference type="Gene3D" id="1.10.10.60">
    <property type="entry name" value="Homeodomain-like"/>
    <property type="match status" value="1"/>
</dbReference>
<dbReference type="InterPro" id="IPR036271">
    <property type="entry name" value="Tet_transcr_reg_TetR-rel_C_sf"/>
</dbReference>
<dbReference type="GO" id="GO:0000976">
    <property type="term" value="F:transcription cis-regulatory region binding"/>
    <property type="evidence" value="ECO:0007669"/>
    <property type="project" value="TreeGrafter"/>
</dbReference>
<organism evidence="6">
    <name type="scientific">uncultured Rubrobacteraceae bacterium</name>
    <dbReference type="NCBI Taxonomy" id="349277"/>
    <lineage>
        <taxon>Bacteria</taxon>
        <taxon>Bacillati</taxon>
        <taxon>Actinomycetota</taxon>
        <taxon>Rubrobacteria</taxon>
        <taxon>Rubrobacterales</taxon>
        <taxon>Rubrobacteraceae</taxon>
        <taxon>environmental samples</taxon>
    </lineage>
</organism>
<evidence type="ECO:0000256" key="2">
    <source>
        <dbReference type="ARBA" id="ARBA00023125"/>
    </source>
</evidence>
<dbReference type="InterPro" id="IPR001647">
    <property type="entry name" value="HTH_TetR"/>
</dbReference>
<sequence length="180" mass="19600">MRAEILEAAGKLLLDEGMAGFSVARVASLSGASRMTIHKWWPSKGALAFDAYLASVSEVLAFPDTGDVEADLRAQLHAFVRLITETPAGRVVSELMGQSQTDPELRSAMVEQYTTPRRSLAVETMERGQARGQLRNDVDPSVVVDQLWGACYNRLLNPDLPITVAFADALLDNVWRGIAA</sequence>
<gene>
    <name evidence="6" type="ORF">AVDCRST_MAG02-472</name>
</gene>
<dbReference type="InterPro" id="IPR050109">
    <property type="entry name" value="HTH-type_TetR-like_transc_reg"/>
</dbReference>
<dbReference type="SUPFAM" id="SSF48498">
    <property type="entry name" value="Tetracyclin repressor-like, C-terminal domain"/>
    <property type="match status" value="1"/>
</dbReference>
<dbReference type="SUPFAM" id="SSF46689">
    <property type="entry name" value="Homeodomain-like"/>
    <property type="match status" value="1"/>
</dbReference>
<dbReference type="Pfam" id="PF16859">
    <property type="entry name" value="TetR_C_11"/>
    <property type="match status" value="1"/>
</dbReference>
<dbReference type="EMBL" id="CADCVH010000014">
    <property type="protein sequence ID" value="CAA9446879.1"/>
    <property type="molecule type" value="Genomic_DNA"/>
</dbReference>
<feature type="domain" description="HTH tetR-type" evidence="5">
    <location>
        <begin position="1"/>
        <end position="59"/>
    </location>
</feature>
<name>A0A6J4QL97_9ACTN</name>
<evidence type="ECO:0000256" key="4">
    <source>
        <dbReference type="PROSITE-ProRule" id="PRU00335"/>
    </source>
</evidence>
<evidence type="ECO:0000256" key="1">
    <source>
        <dbReference type="ARBA" id="ARBA00023015"/>
    </source>
</evidence>
<accession>A0A6J4QL97</accession>
<dbReference type="Gene3D" id="1.10.357.10">
    <property type="entry name" value="Tetracycline Repressor, domain 2"/>
    <property type="match status" value="1"/>
</dbReference>
<keyword evidence="1" id="KW-0805">Transcription regulation</keyword>
<evidence type="ECO:0000256" key="3">
    <source>
        <dbReference type="ARBA" id="ARBA00023163"/>
    </source>
</evidence>
<dbReference type="PANTHER" id="PTHR30055:SF148">
    <property type="entry name" value="TETR-FAMILY TRANSCRIPTIONAL REGULATOR"/>
    <property type="match status" value="1"/>
</dbReference>
<dbReference type="InterPro" id="IPR009057">
    <property type="entry name" value="Homeodomain-like_sf"/>
</dbReference>
<reference evidence="6" key="1">
    <citation type="submission" date="2020-02" db="EMBL/GenBank/DDBJ databases">
        <authorList>
            <person name="Meier V. D."/>
        </authorList>
    </citation>
    <scope>NUCLEOTIDE SEQUENCE</scope>
    <source>
        <strain evidence="6">AVDCRST_MAG02</strain>
    </source>
</reference>
<keyword evidence="2 4" id="KW-0238">DNA-binding</keyword>
<dbReference type="AlphaFoldDB" id="A0A6J4QL97"/>
<keyword evidence="3" id="KW-0804">Transcription</keyword>
<dbReference type="GO" id="GO:0003700">
    <property type="term" value="F:DNA-binding transcription factor activity"/>
    <property type="evidence" value="ECO:0007669"/>
    <property type="project" value="TreeGrafter"/>
</dbReference>
<dbReference type="InterPro" id="IPR011075">
    <property type="entry name" value="TetR_C"/>
</dbReference>
<feature type="DNA-binding region" description="H-T-H motif" evidence="4">
    <location>
        <begin position="22"/>
        <end position="41"/>
    </location>
</feature>
<dbReference type="Pfam" id="PF00440">
    <property type="entry name" value="TetR_N"/>
    <property type="match status" value="1"/>
</dbReference>
<evidence type="ECO:0000259" key="5">
    <source>
        <dbReference type="PROSITE" id="PS50977"/>
    </source>
</evidence>
<protein>
    <submittedName>
        <fullName evidence="6">Transcriptional regulator, AcrR family</fullName>
    </submittedName>
</protein>
<evidence type="ECO:0000313" key="6">
    <source>
        <dbReference type="EMBL" id="CAA9446879.1"/>
    </source>
</evidence>